<gene>
    <name evidence="2" type="ORF">EJD97_004767</name>
</gene>
<reference evidence="2" key="1">
    <citation type="submission" date="2019-05" db="EMBL/GenBank/DDBJ databases">
        <title>The de novo reference genome and transcriptome assemblies of the wild tomato species Solanum chilense.</title>
        <authorList>
            <person name="Stam R."/>
            <person name="Nosenko T."/>
            <person name="Hoerger A.C."/>
            <person name="Stephan W."/>
            <person name="Seidel M.A."/>
            <person name="Kuhn J.M.M."/>
            <person name="Haberer G."/>
            <person name="Tellier A."/>
        </authorList>
    </citation>
    <scope>NUCLEOTIDE SEQUENCE</scope>
    <source>
        <tissue evidence="2">Mature leaves</tissue>
    </source>
</reference>
<protein>
    <submittedName>
        <fullName evidence="2">Uncharacterized protein</fullName>
    </submittedName>
</protein>
<evidence type="ECO:0000313" key="2">
    <source>
        <dbReference type="EMBL" id="TMW97937.1"/>
    </source>
</evidence>
<dbReference type="EMBL" id="RXGB01001687">
    <property type="protein sequence ID" value="TMW97937.1"/>
    <property type="molecule type" value="Genomic_DNA"/>
</dbReference>
<keyword evidence="1" id="KW-0175">Coiled coil</keyword>
<evidence type="ECO:0000256" key="1">
    <source>
        <dbReference type="SAM" id="Coils"/>
    </source>
</evidence>
<organism evidence="2">
    <name type="scientific">Solanum chilense</name>
    <name type="common">Tomato</name>
    <name type="synonym">Lycopersicon chilense</name>
    <dbReference type="NCBI Taxonomy" id="4083"/>
    <lineage>
        <taxon>Eukaryota</taxon>
        <taxon>Viridiplantae</taxon>
        <taxon>Streptophyta</taxon>
        <taxon>Embryophyta</taxon>
        <taxon>Tracheophyta</taxon>
        <taxon>Spermatophyta</taxon>
        <taxon>Magnoliopsida</taxon>
        <taxon>eudicotyledons</taxon>
        <taxon>Gunneridae</taxon>
        <taxon>Pentapetalae</taxon>
        <taxon>asterids</taxon>
        <taxon>lamiids</taxon>
        <taxon>Solanales</taxon>
        <taxon>Solanaceae</taxon>
        <taxon>Solanoideae</taxon>
        <taxon>Solaneae</taxon>
        <taxon>Solanum</taxon>
        <taxon>Solanum subgen. Lycopersicon</taxon>
    </lineage>
</organism>
<sequence length="109" mass="12610">MMIYNHIIDVKMLEKDNKLIRAAMLKIRYADLIFKAQQQISGISIGKKEMKKKVKLWEAQLLEEKAKSHREKVREEARIATANIKKTVEFGDSIQVEKDFLALIGATNH</sequence>
<dbReference type="AlphaFoldDB" id="A0A6N2BTW2"/>
<name>A0A6N2BTW2_SOLCI</name>
<feature type="coiled-coil region" evidence="1">
    <location>
        <begin position="47"/>
        <end position="79"/>
    </location>
</feature>
<accession>A0A6N2BTW2</accession>
<comment type="caution">
    <text evidence="2">The sequence shown here is derived from an EMBL/GenBank/DDBJ whole genome shotgun (WGS) entry which is preliminary data.</text>
</comment>
<proteinExistence type="predicted"/>